<name>A0A654E6K3_ARATH</name>
<evidence type="ECO:0000256" key="1">
    <source>
        <dbReference type="SAM" id="MobiDB-lite"/>
    </source>
</evidence>
<evidence type="ECO:0000313" key="3">
    <source>
        <dbReference type="EMBL" id="VYS44513.1"/>
    </source>
</evidence>
<feature type="transmembrane region" description="Helical" evidence="2">
    <location>
        <begin position="318"/>
        <end position="337"/>
    </location>
</feature>
<dbReference type="EMBL" id="CACRSJ010000004">
    <property type="protein sequence ID" value="VYS44513.1"/>
    <property type="molecule type" value="Genomic_DNA"/>
</dbReference>
<evidence type="ECO:0000256" key="2">
    <source>
        <dbReference type="SAM" id="Phobius"/>
    </source>
</evidence>
<keyword evidence="2" id="KW-0812">Transmembrane</keyword>
<feature type="region of interest" description="Disordered" evidence="1">
    <location>
        <begin position="151"/>
        <end position="177"/>
    </location>
</feature>
<dbReference type="ExpressionAtlas" id="A0A654E6K3">
    <property type="expression patterns" value="baseline and differential"/>
</dbReference>
<accession>A0A654E6K3</accession>
<feature type="compositionally biased region" description="Polar residues" evidence="1">
    <location>
        <begin position="155"/>
        <end position="167"/>
    </location>
</feature>
<keyword evidence="2" id="KW-1133">Transmembrane helix</keyword>
<proteinExistence type="predicted"/>
<dbReference type="Proteomes" id="UP000426265">
    <property type="component" value="Unassembled WGS sequence"/>
</dbReference>
<protein>
    <submittedName>
        <fullName evidence="3">Uncharacterized protein</fullName>
    </submittedName>
</protein>
<keyword evidence="2" id="KW-0472">Membrane</keyword>
<dbReference type="AlphaFoldDB" id="A0A654E6K3"/>
<gene>
    <name evidence="3" type="ORF">AN1_LOCUS23</name>
</gene>
<sequence length="360" mass="41107">MVDENLSGSRNGRPGVEIVDQVRDFIDRVRGVVEGLSTRTRNRRPGPRICRPGVEIVDQVRDFIDRVRGFVDQDDEWSMKIYRVRGMVDQGLKSSTRSETSSTVSEEWSRICRPGVEIVDRDREFVDQDGGMLDQDDEWAMKIYRDRGMVDQKLKSSTGSENSSTRTRSGRGFVDQENGRPEVEIVDRVREFVDQAEEWSRICRPGVEIVDRDREFVDQDGGSLDQDDEWAMKIYRVRGMVDQGLKSSTRHFNVCWCQEGKGLLSYIGGWVLRESGQSVGTPFFGSDLGSDRGMVSDIDTRNDRPSGRRDFRRKTFPATFPAIGFVAFFRVFSAVLGQKLLNRRGEWACLAWAAISSSRR</sequence>
<evidence type="ECO:0000313" key="4">
    <source>
        <dbReference type="Proteomes" id="UP000426265"/>
    </source>
</evidence>
<organism evidence="3 4">
    <name type="scientific">Arabidopsis thaliana</name>
    <name type="common">Mouse-ear cress</name>
    <dbReference type="NCBI Taxonomy" id="3702"/>
    <lineage>
        <taxon>Eukaryota</taxon>
        <taxon>Viridiplantae</taxon>
        <taxon>Streptophyta</taxon>
        <taxon>Embryophyta</taxon>
        <taxon>Tracheophyta</taxon>
        <taxon>Spermatophyta</taxon>
        <taxon>Magnoliopsida</taxon>
        <taxon>eudicotyledons</taxon>
        <taxon>Gunneridae</taxon>
        <taxon>Pentapetalae</taxon>
        <taxon>rosids</taxon>
        <taxon>malvids</taxon>
        <taxon>Brassicales</taxon>
        <taxon>Brassicaceae</taxon>
        <taxon>Camelineae</taxon>
        <taxon>Arabidopsis</taxon>
    </lineage>
</organism>
<reference evidence="3 4" key="1">
    <citation type="submission" date="2019-11" db="EMBL/GenBank/DDBJ databases">
        <authorList>
            <person name="Jiao W.-B."/>
            <person name="Schneeberger K."/>
        </authorList>
    </citation>
    <scope>NUCLEOTIDE SEQUENCE [LARGE SCALE GENOMIC DNA]</scope>
    <source>
        <strain evidence="4">cv. An-1</strain>
    </source>
</reference>